<comment type="similarity">
    <text evidence="1">Belongs to the Skp family.</text>
</comment>
<feature type="chain" id="PRO_5013024471" evidence="4">
    <location>
        <begin position="33"/>
        <end position="179"/>
    </location>
</feature>
<dbReference type="AlphaFoldDB" id="A0A1T5EP03"/>
<keyword evidence="2 4" id="KW-0732">Signal</keyword>
<accession>A0A1T5EP03</accession>
<evidence type="ECO:0000256" key="4">
    <source>
        <dbReference type="SAM" id="SignalP"/>
    </source>
</evidence>
<dbReference type="InterPro" id="IPR024930">
    <property type="entry name" value="Skp_dom_sf"/>
</dbReference>
<gene>
    <name evidence="5" type="ORF">SAMN05660349_03074</name>
</gene>
<dbReference type="GO" id="GO:0050821">
    <property type="term" value="P:protein stabilization"/>
    <property type="evidence" value="ECO:0007669"/>
    <property type="project" value="TreeGrafter"/>
</dbReference>
<evidence type="ECO:0000313" key="5">
    <source>
        <dbReference type="EMBL" id="SKB85626.1"/>
    </source>
</evidence>
<dbReference type="GO" id="GO:0051082">
    <property type="term" value="F:unfolded protein binding"/>
    <property type="evidence" value="ECO:0007669"/>
    <property type="project" value="InterPro"/>
</dbReference>
<sequence>MRFIRISNMKYKLKMKKLIIFLMMILPLGAFAQDVKIAFVKTQEVIMAMPEVSAMEKTMTELNEKYKTELKQMQEEYQKKYSDFVAQQDSLTENIKLRRMQEIQDIQERINNFVQVAEQDVQKKQQELFTPIQQKVQATIKAVGDEKGYMYIIDPSVLLYIGTSGVDATPLVKSKLGLK</sequence>
<dbReference type="Proteomes" id="UP000190852">
    <property type="component" value="Unassembled WGS sequence"/>
</dbReference>
<evidence type="ECO:0000256" key="1">
    <source>
        <dbReference type="ARBA" id="ARBA00009091"/>
    </source>
</evidence>
<organism evidence="5 6">
    <name type="scientific">Parabacteroides chartae</name>
    <dbReference type="NCBI Taxonomy" id="1037355"/>
    <lineage>
        <taxon>Bacteria</taxon>
        <taxon>Pseudomonadati</taxon>
        <taxon>Bacteroidota</taxon>
        <taxon>Bacteroidia</taxon>
        <taxon>Bacteroidales</taxon>
        <taxon>Tannerellaceae</taxon>
        <taxon>Parabacteroides</taxon>
    </lineage>
</organism>
<protein>
    <submittedName>
        <fullName evidence="5">Outer membrane protein</fullName>
    </submittedName>
</protein>
<dbReference type="GO" id="GO:0005829">
    <property type="term" value="C:cytosol"/>
    <property type="evidence" value="ECO:0007669"/>
    <property type="project" value="TreeGrafter"/>
</dbReference>
<reference evidence="6" key="1">
    <citation type="submission" date="2017-02" db="EMBL/GenBank/DDBJ databases">
        <authorList>
            <person name="Varghese N."/>
            <person name="Submissions S."/>
        </authorList>
    </citation>
    <scope>NUCLEOTIDE SEQUENCE [LARGE SCALE GENOMIC DNA]</scope>
    <source>
        <strain evidence="6">DSM 24967</strain>
    </source>
</reference>
<dbReference type="SMART" id="SM00935">
    <property type="entry name" value="OmpH"/>
    <property type="match status" value="1"/>
</dbReference>
<dbReference type="EMBL" id="FUYQ01000029">
    <property type="protein sequence ID" value="SKB85626.1"/>
    <property type="molecule type" value="Genomic_DNA"/>
</dbReference>
<dbReference type="InterPro" id="IPR005632">
    <property type="entry name" value="Chaperone_Skp"/>
</dbReference>
<feature type="signal peptide" evidence="4">
    <location>
        <begin position="1"/>
        <end position="32"/>
    </location>
</feature>
<dbReference type="Gene3D" id="3.30.910.20">
    <property type="entry name" value="Skp domain"/>
    <property type="match status" value="1"/>
</dbReference>
<evidence type="ECO:0000256" key="3">
    <source>
        <dbReference type="SAM" id="Coils"/>
    </source>
</evidence>
<dbReference type="PANTHER" id="PTHR35089">
    <property type="entry name" value="CHAPERONE PROTEIN SKP"/>
    <property type="match status" value="1"/>
</dbReference>
<dbReference type="SUPFAM" id="SSF111384">
    <property type="entry name" value="OmpH-like"/>
    <property type="match status" value="1"/>
</dbReference>
<name>A0A1T5EP03_9BACT</name>
<keyword evidence="6" id="KW-1185">Reference proteome</keyword>
<dbReference type="Pfam" id="PF03938">
    <property type="entry name" value="OmpH"/>
    <property type="match status" value="1"/>
</dbReference>
<evidence type="ECO:0000256" key="2">
    <source>
        <dbReference type="ARBA" id="ARBA00022729"/>
    </source>
</evidence>
<evidence type="ECO:0000313" key="6">
    <source>
        <dbReference type="Proteomes" id="UP000190852"/>
    </source>
</evidence>
<keyword evidence="3" id="KW-0175">Coiled coil</keyword>
<proteinExistence type="inferred from homology"/>
<feature type="coiled-coil region" evidence="3">
    <location>
        <begin position="52"/>
        <end position="83"/>
    </location>
</feature>
<dbReference type="PANTHER" id="PTHR35089:SF1">
    <property type="entry name" value="CHAPERONE PROTEIN SKP"/>
    <property type="match status" value="1"/>
</dbReference>